<protein>
    <submittedName>
        <fullName evidence="2">Alpha/beta hydrolase fold-3</fullName>
    </submittedName>
</protein>
<dbReference type="InterPro" id="IPR029058">
    <property type="entry name" value="AB_hydrolase_fold"/>
</dbReference>
<dbReference type="OMA" id="HTWIRIY"/>
<dbReference type="AlphaFoldDB" id="A0A200PPP0"/>
<dbReference type="InterPro" id="IPR050466">
    <property type="entry name" value="Carboxylest/Gibb_receptor"/>
</dbReference>
<sequence>MADNQLSQPAVNSSSTTTTSIDPYELLYIVYNSDDDSLTRLVSVPSTPSTDDPNCKDIPLNIQHKTSIRLFRPTQQSSLNDHFSVTKKLPLIIYFHGGGFILCSAASSYEHDFCKYMATQLPCLVVSVDYRLAPENRLPAAYDDGMDAVNWVRNQALDAINGEKWLRDYADFSKCFIMGCSSGANIAYHAGVRALELNLEPELKISGLILNQPFIGGSERTGSEIRLINDPVLPLAMTDMKWELALPRGANRDHMYCNPMVDDVTRGGNKVGLMRMRCLVVGCDGDPLIDRQVEFVKRLEGKGVKVETWMEEGGSHGMFFFDPKKAEILFGKLKEFISIQ</sequence>
<keyword evidence="3" id="KW-1185">Reference proteome</keyword>
<gene>
    <name evidence="2" type="ORF">BVC80_1671g46</name>
</gene>
<accession>A0A200PPP0</accession>
<keyword evidence="2" id="KW-0378">Hydrolase</keyword>
<evidence type="ECO:0000313" key="2">
    <source>
        <dbReference type="EMBL" id="OVA00176.1"/>
    </source>
</evidence>
<dbReference type="Gene3D" id="3.40.50.1820">
    <property type="entry name" value="alpha/beta hydrolase"/>
    <property type="match status" value="1"/>
</dbReference>
<dbReference type="GO" id="GO:0016787">
    <property type="term" value="F:hydrolase activity"/>
    <property type="evidence" value="ECO:0007669"/>
    <property type="project" value="UniProtKB-KW"/>
</dbReference>
<comment type="caution">
    <text evidence="2">The sequence shown here is derived from an EMBL/GenBank/DDBJ whole genome shotgun (WGS) entry which is preliminary data.</text>
</comment>
<dbReference type="Pfam" id="PF07859">
    <property type="entry name" value="Abhydrolase_3"/>
    <property type="match status" value="1"/>
</dbReference>
<dbReference type="OrthoDB" id="408631at2759"/>
<dbReference type="EMBL" id="MVGT01004352">
    <property type="protein sequence ID" value="OVA00176.1"/>
    <property type="molecule type" value="Genomic_DNA"/>
</dbReference>
<evidence type="ECO:0000259" key="1">
    <source>
        <dbReference type="Pfam" id="PF07859"/>
    </source>
</evidence>
<dbReference type="STRING" id="56857.A0A200PPP0"/>
<feature type="domain" description="Alpha/beta hydrolase fold-3" evidence="1">
    <location>
        <begin position="92"/>
        <end position="319"/>
    </location>
</feature>
<name>A0A200PPP0_MACCD</name>
<evidence type="ECO:0000313" key="3">
    <source>
        <dbReference type="Proteomes" id="UP000195402"/>
    </source>
</evidence>
<dbReference type="SUPFAM" id="SSF53474">
    <property type="entry name" value="alpha/beta-Hydrolases"/>
    <property type="match status" value="1"/>
</dbReference>
<dbReference type="PANTHER" id="PTHR23024:SF546">
    <property type="entry name" value="CARBOXYLESTERASE 120-RELATED"/>
    <property type="match status" value="1"/>
</dbReference>
<dbReference type="PANTHER" id="PTHR23024">
    <property type="entry name" value="ARYLACETAMIDE DEACETYLASE"/>
    <property type="match status" value="1"/>
</dbReference>
<dbReference type="InParanoid" id="A0A200PPP0"/>
<proteinExistence type="predicted"/>
<reference evidence="2 3" key="1">
    <citation type="journal article" date="2017" name="Mol. Plant">
        <title>The Genome of Medicinal Plant Macleaya cordata Provides New Insights into Benzylisoquinoline Alkaloids Metabolism.</title>
        <authorList>
            <person name="Liu X."/>
            <person name="Liu Y."/>
            <person name="Huang P."/>
            <person name="Ma Y."/>
            <person name="Qing Z."/>
            <person name="Tang Q."/>
            <person name="Cao H."/>
            <person name="Cheng P."/>
            <person name="Zheng Y."/>
            <person name="Yuan Z."/>
            <person name="Zhou Y."/>
            <person name="Liu J."/>
            <person name="Tang Z."/>
            <person name="Zhuo Y."/>
            <person name="Zhang Y."/>
            <person name="Yu L."/>
            <person name="Huang J."/>
            <person name="Yang P."/>
            <person name="Peng Q."/>
            <person name="Zhang J."/>
            <person name="Jiang W."/>
            <person name="Zhang Z."/>
            <person name="Lin K."/>
            <person name="Ro D.K."/>
            <person name="Chen X."/>
            <person name="Xiong X."/>
            <person name="Shang Y."/>
            <person name="Huang S."/>
            <person name="Zeng J."/>
        </authorList>
    </citation>
    <scope>NUCLEOTIDE SEQUENCE [LARGE SCALE GENOMIC DNA]</scope>
    <source>
        <strain evidence="3">cv. BLH2017</strain>
        <tissue evidence="2">Root</tissue>
    </source>
</reference>
<organism evidence="2 3">
    <name type="scientific">Macleaya cordata</name>
    <name type="common">Five-seeded plume-poppy</name>
    <name type="synonym">Bocconia cordata</name>
    <dbReference type="NCBI Taxonomy" id="56857"/>
    <lineage>
        <taxon>Eukaryota</taxon>
        <taxon>Viridiplantae</taxon>
        <taxon>Streptophyta</taxon>
        <taxon>Embryophyta</taxon>
        <taxon>Tracheophyta</taxon>
        <taxon>Spermatophyta</taxon>
        <taxon>Magnoliopsida</taxon>
        <taxon>Ranunculales</taxon>
        <taxon>Papaveraceae</taxon>
        <taxon>Papaveroideae</taxon>
        <taxon>Macleaya</taxon>
    </lineage>
</organism>
<dbReference type="InterPro" id="IPR013094">
    <property type="entry name" value="AB_hydrolase_3"/>
</dbReference>
<dbReference type="Proteomes" id="UP000195402">
    <property type="component" value="Unassembled WGS sequence"/>
</dbReference>
<dbReference type="FunCoup" id="A0A200PPP0">
    <property type="interactions" value="168"/>
</dbReference>